<organism evidence="3">
    <name type="scientific">Anopheles coluzzii</name>
    <name type="common">African malaria mosquito</name>
    <dbReference type="NCBI Taxonomy" id="1518534"/>
    <lineage>
        <taxon>Eukaryota</taxon>
        <taxon>Metazoa</taxon>
        <taxon>Ecdysozoa</taxon>
        <taxon>Arthropoda</taxon>
        <taxon>Hexapoda</taxon>
        <taxon>Insecta</taxon>
        <taxon>Pterygota</taxon>
        <taxon>Neoptera</taxon>
        <taxon>Endopterygota</taxon>
        <taxon>Diptera</taxon>
        <taxon>Nematocera</taxon>
        <taxon>Culicoidea</taxon>
        <taxon>Culicidae</taxon>
        <taxon>Anophelinae</taxon>
        <taxon>Anopheles</taxon>
    </lineage>
</organism>
<reference evidence="3" key="1">
    <citation type="submission" date="2022-08" db="UniProtKB">
        <authorList>
            <consortium name="EnsemblMetazoa"/>
        </authorList>
    </citation>
    <scope>IDENTIFICATION</scope>
</reference>
<dbReference type="AlphaFoldDB" id="A0A8W7PS73"/>
<dbReference type="PANTHER" id="PTHR45997">
    <property type="entry name" value="DNA LIGASE 4"/>
    <property type="match status" value="1"/>
</dbReference>
<dbReference type="GO" id="GO:0005524">
    <property type="term" value="F:ATP binding"/>
    <property type="evidence" value="ECO:0007669"/>
    <property type="project" value="InterPro"/>
</dbReference>
<dbReference type="GO" id="GO:0006310">
    <property type="term" value="P:DNA recombination"/>
    <property type="evidence" value="ECO:0007669"/>
    <property type="project" value="InterPro"/>
</dbReference>
<dbReference type="Proteomes" id="UP000075882">
    <property type="component" value="Unassembled WGS sequence"/>
</dbReference>
<evidence type="ECO:0000259" key="2">
    <source>
        <dbReference type="Pfam" id="PF04675"/>
    </source>
</evidence>
<evidence type="ECO:0000313" key="3">
    <source>
        <dbReference type="EnsemblMetazoa" id="ACOM036291-PA.1"/>
    </source>
</evidence>
<dbReference type="GO" id="GO:0006297">
    <property type="term" value="P:nucleotide-excision repair, DNA gap filling"/>
    <property type="evidence" value="ECO:0007669"/>
    <property type="project" value="TreeGrafter"/>
</dbReference>
<dbReference type="Gene3D" id="1.10.3260.10">
    <property type="entry name" value="DNA ligase, ATP-dependent, N-terminal domain"/>
    <property type="match status" value="1"/>
</dbReference>
<keyword evidence="1" id="KW-0436">Ligase</keyword>
<dbReference type="PANTHER" id="PTHR45997:SF1">
    <property type="entry name" value="DNA LIGASE 4"/>
    <property type="match status" value="1"/>
</dbReference>
<dbReference type="Pfam" id="PF04675">
    <property type="entry name" value="DNA_ligase_A_N"/>
    <property type="match status" value="1"/>
</dbReference>
<protein>
    <recommendedName>
        <fullName evidence="2">DNA ligase ATP-dependent N-terminal domain-containing protein</fullName>
    </recommendedName>
</protein>
<dbReference type="GO" id="GO:0003910">
    <property type="term" value="F:DNA ligase (ATP) activity"/>
    <property type="evidence" value="ECO:0007669"/>
    <property type="project" value="InterPro"/>
</dbReference>
<feature type="domain" description="DNA ligase ATP-dependent N-terminal" evidence="2">
    <location>
        <begin position="3"/>
        <end position="105"/>
    </location>
</feature>
<dbReference type="InterPro" id="IPR036599">
    <property type="entry name" value="DNA_ligase_N_sf"/>
</dbReference>
<name>A0A8W7PS73_ANOCL</name>
<sequence length="109" mass="12434">MESFGVLSSLLEKVHHAQRPGKEAALRKFFQDFERYRQSCAEGPNRPSIHAWLRLLLPGLDRERKAYGLRERSLAEAYVRALGLDRRSEDVQRLLSAATDDLATRLAAL</sequence>
<dbReference type="GO" id="GO:0006303">
    <property type="term" value="P:double-strand break repair via nonhomologous end joining"/>
    <property type="evidence" value="ECO:0007669"/>
    <property type="project" value="TreeGrafter"/>
</dbReference>
<accession>A0A8W7PS73</accession>
<dbReference type="EnsemblMetazoa" id="ACOM036291-RA">
    <property type="protein sequence ID" value="ACOM036291-PA.1"/>
    <property type="gene ID" value="ACOM036291"/>
</dbReference>
<dbReference type="GO" id="GO:0005958">
    <property type="term" value="C:DNA-dependent protein kinase-DNA ligase 4 complex"/>
    <property type="evidence" value="ECO:0007669"/>
    <property type="project" value="TreeGrafter"/>
</dbReference>
<dbReference type="GO" id="GO:0032807">
    <property type="term" value="C:DNA ligase IV complex"/>
    <property type="evidence" value="ECO:0007669"/>
    <property type="project" value="TreeGrafter"/>
</dbReference>
<proteinExistence type="predicted"/>
<dbReference type="VEuPathDB" id="VectorBase:ACON2_034132"/>
<dbReference type="InterPro" id="IPR012308">
    <property type="entry name" value="DNA_ligase_ATP-dep_N"/>
</dbReference>
<evidence type="ECO:0000256" key="1">
    <source>
        <dbReference type="ARBA" id="ARBA00022598"/>
    </source>
</evidence>
<dbReference type="InterPro" id="IPR029710">
    <property type="entry name" value="LIG4"/>
</dbReference>
<dbReference type="GO" id="GO:0003677">
    <property type="term" value="F:DNA binding"/>
    <property type="evidence" value="ECO:0007669"/>
    <property type="project" value="InterPro"/>
</dbReference>